<dbReference type="AlphaFoldDB" id="A0A5J6HLH6"/>
<dbReference type="RefSeq" id="WP_150477133.1">
    <property type="nucleotide sequence ID" value="NZ_CP023695.1"/>
</dbReference>
<evidence type="ECO:0008006" key="4">
    <source>
        <dbReference type="Google" id="ProtNLM"/>
    </source>
</evidence>
<dbReference type="EMBL" id="CP023695">
    <property type="protein sequence ID" value="QEV19271.1"/>
    <property type="molecule type" value="Genomic_DNA"/>
</dbReference>
<proteinExistence type="predicted"/>
<gene>
    <name evidence="2" type="ORF">CP975_18765</name>
</gene>
<keyword evidence="3" id="KW-1185">Reference proteome</keyword>
<accession>A0A5J6HLH6</accession>
<feature type="chain" id="PRO_5023944833" description="Secreted protein" evidence="1">
    <location>
        <begin position="27"/>
        <end position="162"/>
    </location>
</feature>
<sequence length="162" mass="17107">MQRIVKAGLTAAVAAVSALAPVAATAAERPEVTLDGTARLGQRPSAAVLSGTYACRGLQGSVQLMVSLRTRRDRTPSPAETQAMKQLFGPSTPTKLSSVTTQARTVEVTCDGSDTVRPWTRSFRGEWAKNSTAQAAVTMASIDLPTLKMTRHATASRTVTFS</sequence>
<evidence type="ECO:0000256" key="1">
    <source>
        <dbReference type="SAM" id="SignalP"/>
    </source>
</evidence>
<organism evidence="2 3">
    <name type="scientific">Streptomyces alboniger</name>
    <dbReference type="NCBI Taxonomy" id="132473"/>
    <lineage>
        <taxon>Bacteria</taxon>
        <taxon>Bacillati</taxon>
        <taxon>Actinomycetota</taxon>
        <taxon>Actinomycetes</taxon>
        <taxon>Kitasatosporales</taxon>
        <taxon>Streptomycetaceae</taxon>
        <taxon>Streptomyces</taxon>
        <taxon>Streptomyces aurantiacus group</taxon>
    </lineage>
</organism>
<evidence type="ECO:0000313" key="2">
    <source>
        <dbReference type="EMBL" id="QEV19271.1"/>
    </source>
</evidence>
<dbReference type="OrthoDB" id="4226012at2"/>
<name>A0A5J6HLH6_STRAD</name>
<feature type="signal peptide" evidence="1">
    <location>
        <begin position="1"/>
        <end position="26"/>
    </location>
</feature>
<evidence type="ECO:0000313" key="3">
    <source>
        <dbReference type="Proteomes" id="UP000326553"/>
    </source>
</evidence>
<keyword evidence="1" id="KW-0732">Signal</keyword>
<dbReference type="Proteomes" id="UP000326553">
    <property type="component" value="Chromosome"/>
</dbReference>
<reference evidence="2 3" key="1">
    <citation type="submission" date="2017-09" db="EMBL/GenBank/DDBJ databases">
        <authorList>
            <person name="Lee N."/>
            <person name="Cho B.-K."/>
        </authorList>
    </citation>
    <scope>NUCLEOTIDE SEQUENCE [LARGE SCALE GENOMIC DNA]</scope>
    <source>
        <strain evidence="2 3">ATCC 12461</strain>
    </source>
</reference>
<dbReference type="KEGG" id="salw:CP975_18765"/>
<protein>
    <recommendedName>
        <fullName evidence="4">Secreted protein</fullName>
    </recommendedName>
</protein>